<protein>
    <submittedName>
        <fullName evidence="1">Uncharacterized protein</fullName>
    </submittedName>
</protein>
<proteinExistence type="predicted"/>
<gene>
    <name evidence="1" type="ORF">LLUT_LOCUS24307</name>
</gene>
<dbReference type="PANTHER" id="PTHR36795">
    <property type="entry name" value="OS01G0938400 PROTEIN"/>
    <property type="match status" value="1"/>
</dbReference>
<accession>A0AAV1XQ73</accession>
<evidence type="ECO:0000313" key="2">
    <source>
        <dbReference type="Proteomes" id="UP001497480"/>
    </source>
</evidence>
<dbReference type="Proteomes" id="UP001497480">
    <property type="component" value="Unassembled WGS sequence"/>
</dbReference>
<comment type="caution">
    <text evidence="1">The sequence shown here is derived from an EMBL/GenBank/DDBJ whole genome shotgun (WGS) entry which is preliminary data.</text>
</comment>
<dbReference type="EMBL" id="CAXHTB010000017">
    <property type="protein sequence ID" value="CAL0323247.1"/>
    <property type="molecule type" value="Genomic_DNA"/>
</dbReference>
<sequence>MRRRFRLKISSLRKLWKKKSRLVSTMRFSFAKVVKRFKDGQGHFGDLFAGNYLFMQWLTTLLDINFFMESLYKGT</sequence>
<evidence type="ECO:0000313" key="1">
    <source>
        <dbReference type="EMBL" id="CAL0323247.1"/>
    </source>
</evidence>
<dbReference type="AlphaFoldDB" id="A0AAV1XQ73"/>
<organism evidence="1 2">
    <name type="scientific">Lupinus luteus</name>
    <name type="common">European yellow lupine</name>
    <dbReference type="NCBI Taxonomy" id="3873"/>
    <lineage>
        <taxon>Eukaryota</taxon>
        <taxon>Viridiplantae</taxon>
        <taxon>Streptophyta</taxon>
        <taxon>Embryophyta</taxon>
        <taxon>Tracheophyta</taxon>
        <taxon>Spermatophyta</taxon>
        <taxon>Magnoliopsida</taxon>
        <taxon>eudicotyledons</taxon>
        <taxon>Gunneridae</taxon>
        <taxon>Pentapetalae</taxon>
        <taxon>rosids</taxon>
        <taxon>fabids</taxon>
        <taxon>Fabales</taxon>
        <taxon>Fabaceae</taxon>
        <taxon>Papilionoideae</taxon>
        <taxon>50 kb inversion clade</taxon>
        <taxon>genistoids sensu lato</taxon>
        <taxon>core genistoids</taxon>
        <taxon>Genisteae</taxon>
        <taxon>Lupinus</taxon>
    </lineage>
</organism>
<dbReference type="PANTHER" id="PTHR36795:SF2">
    <property type="entry name" value="OS01G0938400 PROTEIN"/>
    <property type="match status" value="1"/>
</dbReference>
<reference evidence="1 2" key="1">
    <citation type="submission" date="2024-03" db="EMBL/GenBank/DDBJ databases">
        <authorList>
            <person name="Martinez-Hernandez J."/>
        </authorList>
    </citation>
    <scope>NUCLEOTIDE SEQUENCE [LARGE SCALE GENOMIC DNA]</scope>
</reference>
<keyword evidence="2" id="KW-1185">Reference proteome</keyword>
<name>A0AAV1XQ73_LUPLU</name>